<keyword evidence="3" id="KW-1185">Reference proteome</keyword>
<name>A0A165DYA4_9BASI</name>
<sequence length="414" mass="45637">MDEDEDEPRPSKRFCPPSSSKGKEKAVSPFMPPPQPYPQPNIAPYEDEPEDNNNIPLARVAARAWSQGGNAPAWMRLPPARSRVPTRSPSAGRAEQQERPSSNFSFAMPMSSVRSPVIPESPPPDIRPRDYAAAPPVTTSPPLHIRMSPPPMPAPMPMPAATPMPAEISMPAPGPSERLIPAEDEDMDVRETTPKARTTPKPLPRHLAGSPEAKEPMDNAYVRGLTHPALTPPPDYYQRGQTHPASPPPEARPFWMSSPALQTVEEVPMPPETPQSSRGPTSPLSDRSTTFIDANGIVGGPARIRRYLPTDWPSAEAQAFERPAPPVIDESSPTFRSGPGCGARQWSPWFFPDPKKKGVPMALQWEARHREFHPQWGTNEPWKMPTIQNKYKVQPLPDTAVVLAQFQQMHVTGS</sequence>
<gene>
    <name evidence="2" type="ORF">CALCODRAFT_38420</name>
</gene>
<dbReference type="AlphaFoldDB" id="A0A165DYA4"/>
<reference evidence="2 3" key="1">
    <citation type="journal article" date="2016" name="Mol. Biol. Evol.">
        <title>Comparative Genomics of Early-Diverging Mushroom-Forming Fungi Provides Insights into the Origins of Lignocellulose Decay Capabilities.</title>
        <authorList>
            <person name="Nagy L.G."/>
            <person name="Riley R."/>
            <person name="Tritt A."/>
            <person name="Adam C."/>
            <person name="Daum C."/>
            <person name="Floudas D."/>
            <person name="Sun H."/>
            <person name="Yadav J.S."/>
            <person name="Pangilinan J."/>
            <person name="Larsson K.H."/>
            <person name="Matsuura K."/>
            <person name="Barry K."/>
            <person name="Labutti K."/>
            <person name="Kuo R."/>
            <person name="Ohm R.A."/>
            <person name="Bhattacharya S.S."/>
            <person name="Shirouzu T."/>
            <person name="Yoshinaga Y."/>
            <person name="Martin F.M."/>
            <person name="Grigoriev I.V."/>
            <person name="Hibbett D.S."/>
        </authorList>
    </citation>
    <scope>NUCLEOTIDE SEQUENCE [LARGE SCALE GENOMIC DNA]</scope>
    <source>
        <strain evidence="2 3">HHB12733</strain>
    </source>
</reference>
<feature type="region of interest" description="Disordered" evidence="1">
    <location>
        <begin position="267"/>
        <end position="295"/>
    </location>
</feature>
<feature type="compositionally biased region" description="Polar residues" evidence="1">
    <location>
        <begin position="275"/>
        <end position="292"/>
    </location>
</feature>
<dbReference type="Proteomes" id="UP000076842">
    <property type="component" value="Unassembled WGS sequence"/>
</dbReference>
<protein>
    <submittedName>
        <fullName evidence="2">Uncharacterized protein</fullName>
    </submittedName>
</protein>
<feature type="region of interest" description="Disordered" evidence="1">
    <location>
        <begin position="1"/>
        <end position="53"/>
    </location>
</feature>
<feature type="region of interest" description="Disordered" evidence="1">
    <location>
        <begin position="67"/>
        <end position="255"/>
    </location>
</feature>
<evidence type="ECO:0000313" key="3">
    <source>
        <dbReference type="Proteomes" id="UP000076842"/>
    </source>
</evidence>
<feature type="compositionally biased region" description="Pro residues" evidence="1">
    <location>
        <begin position="148"/>
        <end position="162"/>
    </location>
</feature>
<dbReference type="InParanoid" id="A0A165DYA4"/>
<evidence type="ECO:0000313" key="2">
    <source>
        <dbReference type="EMBL" id="KZT53791.1"/>
    </source>
</evidence>
<organism evidence="2 3">
    <name type="scientific">Calocera cornea HHB12733</name>
    <dbReference type="NCBI Taxonomy" id="1353952"/>
    <lineage>
        <taxon>Eukaryota</taxon>
        <taxon>Fungi</taxon>
        <taxon>Dikarya</taxon>
        <taxon>Basidiomycota</taxon>
        <taxon>Agaricomycotina</taxon>
        <taxon>Dacrymycetes</taxon>
        <taxon>Dacrymycetales</taxon>
        <taxon>Dacrymycetaceae</taxon>
        <taxon>Calocera</taxon>
    </lineage>
</organism>
<accession>A0A165DYA4</accession>
<evidence type="ECO:0000256" key="1">
    <source>
        <dbReference type="SAM" id="MobiDB-lite"/>
    </source>
</evidence>
<feature type="compositionally biased region" description="Pro residues" evidence="1">
    <location>
        <begin position="30"/>
        <end position="41"/>
    </location>
</feature>
<proteinExistence type="predicted"/>
<dbReference type="EMBL" id="KV424029">
    <property type="protein sequence ID" value="KZT53791.1"/>
    <property type="molecule type" value="Genomic_DNA"/>
</dbReference>